<feature type="compositionally biased region" description="Acidic residues" evidence="1">
    <location>
        <begin position="517"/>
        <end position="536"/>
    </location>
</feature>
<protein>
    <recommendedName>
        <fullName evidence="5">Integral membrane protein</fullName>
    </recommendedName>
</protein>
<organism evidence="3 4">
    <name type="scientific">Schaalia radingae</name>
    <dbReference type="NCBI Taxonomy" id="131110"/>
    <lineage>
        <taxon>Bacteria</taxon>
        <taxon>Bacillati</taxon>
        <taxon>Actinomycetota</taxon>
        <taxon>Actinomycetes</taxon>
        <taxon>Actinomycetales</taxon>
        <taxon>Actinomycetaceae</taxon>
        <taxon>Schaalia</taxon>
    </lineage>
</organism>
<feature type="region of interest" description="Disordered" evidence="1">
    <location>
        <begin position="1"/>
        <end position="95"/>
    </location>
</feature>
<evidence type="ECO:0000256" key="2">
    <source>
        <dbReference type="SAM" id="Phobius"/>
    </source>
</evidence>
<feature type="transmembrane region" description="Helical" evidence="2">
    <location>
        <begin position="450"/>
        <end position="470"/>
    </location>
</feature>
<keyword evidence="2" id="KW-0472">Membrane</keyword>
<evidence type="ECO:0000313" key="3">
    <source>
        <dbReference type="EMBL" id="SDT86853.1"/>
    </source>
</evidence>
<feature type="compositionally biased region" description="Acidic residues" evidence="1">
    <location>
        <begin position="56"/>
        <end position="65"/>
    </location>
</feature>
<dbReference type="RefSeq" id="WP_092648243.1">
    <property type="nucleotide sequence ID" value="NZ_LT629792.1"/>
</dbReference>
<feature type="transmembrane region" description="Helical" evidence="2">
    <location>
        <begin position="177"/>
        <end position="196"/>
    </location>
</feature>
<keyword evidence="2" id="KW-0812">Transmembrane</keyword>
<dbReference type="InterPro" id="IPR045931">
    <property type="entry name" value="DUF6350"/>
</dbReference>
<evidence type="ECO:0000256" key="1">
    <source>
        <dbReference type="SAM" id="MobiDB-lite"/>
    </source>
</evidence>
<feature type="transmembrane region" description="Helical" evidence="2">
    <location>
        <begin position="321"/>
        <end position="344"/>
    </location>
</feature>
<feature type="compositionally biased region" description="Basic and acidic residues" evidence="1">
    <location>
        <begin position="66"/>
        <end position="76"/>
    </location>
</feature>
<keyword evidence="2" id="KW-1133">Transmembrane helix</keyword>
<reference evidence="3 4" key="1">
    <citation type="submission" date="2016-10" db="EMBL/GenBank/DDBJ databases">
        <authorList>
            <person name="Varghese N."/>
            <person name="Submissions S."/>
        </authorList>
    </citation>
    <scope>NUCLEOTIDE SEQUENCE [LARGE SCALE GENOMIC DNA]</scope>
    <source>
        <strain evidence="3 4">DSM 9169</strain>
    </source>
</reference>
<feature type="region of interest" description="Disordered" evidence="1">
    <location>
        <begin position="498"/>
        <end position="579"/>
    </location>
</feature>
<sequence length="579" mass="62086">MTHSPDSSPSQRPDRQRAEADLSADEIPTEVVGAWLEEEDREAGASLIFVPAHDEADSDDEPELDNSEKETERLDLDGTDESAPQVHDEEPHTTRTAVRRRTIRIALPDGWARSGLAGIEAALIGWAFMMVVTLVGYWFVSQNPWLASTSWDDARAVGGDLWAATLGAPITVGQSDILAIPTLLGALLIIILRVLLLPGRDFPAAAQWMAVPTFAVTALITAGASSAHINVWRALPGALVIPLLAATWAVVAARHTWTWPTISSERRESLTWLWSGLRLGRVAVALTVLFSLIMSAVSILVSLQRISGIHELLFASTKDTVIINIVQALFAPSIMACALAWIAGPGFYVGADALHSAANAPVAPIPAIPILAAVPQTAPGHWVAWALVGVGILLGAWAAWRHRMTHLWKQAAAMGVATVITALVIAAWLASSRMSLGSTRLSVVGPRVWWSVLFVVLEVCMVALAVSLAAHPTTIAWVRRAAAALTAWTKARIAAWKENRAQSSTRETPLPAPDLNEAGEETPEEEETALEEEATEELPAPPRAPDARMEALKASAAPTEPIAVSDNTDNSDEDLKDHS</sequence>
<feature type="transmembrane region" description="Helical" evidence="2">
    <location>
        <begin position="121"/>
        <end position="140"/>
    </location>
</feature>
<accession>A0ABY0V5F9</accession>
<feature type="transmembrane region" description="Helical" evidence="2">
    <location>
        <begin position="382"/>
        <end position="400"/>
    </location>
</feature>
<evidence type="ECO:0000313" key="4">
    <source>
        <dbReference type="Proteomes" id="UP000198976"/>
    </source>
</evidence>
<feature type="compositionally biased region" description="Low complexity" evidence="1">
    <location>
        <begin position="1"/>
        <end position="11"/>
    </location>
</feature>
<feature type="transmembrane region" description="Helical" evidence="2">
    <location>
        <begin position="412"/>
        <end position="430"/>
    </location>
</feature>
<dbReference type="Pfam" id="PF19877">
    <property type="entry name" value="DUF6350"/>
    <property type="match status" value="1"/>
</dbReference>
<keyword evidence="4" id="KW-1185">Reference proteome</keyword>
<gene>
    <name evidence="3" type="ORF">SAMN04489714_0360</name>
</gene>
<feature type="transmembrane region" description="Helical" evidence="2">
    <location>
        <begin position="235"/>
        <end position="257"/>
    </location>
</feature>
<evidence type="ECO:0008006" key="5">
    <source>
        <dbReference type="Google" id="ProtNLM"/>
    </source>
</evidence>
<feature type="transmembrane region" description="Helical" evidence="2">
    <location>
        <begin position="278"/>
        <end position="301"/>
    </location>
</feature>
<name>A0ABY0V5F9_9ACTO</name>
<feature type="transmembrane region" description="Helical" evidence="2">
    <location>
        <begin position="208"/>
        <end position="229"/>
    </location>
</feature>
<proteinExistence type="predicted"/>
<dbReference type="EMBL" id="LT629792">
    <property type="protein sequence ID" value="SDT86853.1"/>
    <property type="molecule type" value="Genomic_DNA"/>
</dbReference>
<dbReference type="Proteomes" id="UP000198976">
    <property type="component" value="Chromosome I"/>
</dbReference>